<dbReference type="OrthoDB" id="9805171at2"/>
<keyword evidence="2" id="KW-0808">Transferase</keyword>
<dbReference type="InterPro" id="IPR029063">
    <property type="entry name" value="SAM-dependent_MTases_sf"/>
</dbReference>
<dbReference type="AlphaFoldDB" id="A0A4R0IMP7"/>
<dbReference type="Proteomes" id="UP000292695">
    <property type="component" value="Unassembled WGS sequence"/>
</dbReference>
<dbReference type="Pfam" id="PF13649">
    <property type="entry name" value="Methyltransf_25"/>
    <property type="match status" value="1"/>
</dbReference>
<dbReference type="InterPro" id="IPR041698">
    <property type="entry name" value="Methyltransf_25"/>
</dbReference>
<keyword evidence="2" id="KW-0489">Methyltransferase</keyword>
<evidence type="ECO:0000259" key="1">
    <source>
        <dbReference type="Pfam" id="PF13649"/>
    </source>
</evidence>
<organism evidence="2 3">
    <name type="scientific">Kribbella sindirgiensis</name>
    <dbReference type="NCBI Taxonomy" id="1124744"/>
    <lineage>
        <taxon>Bacteria</taxon>
        <taxon>Bacillati</taxon>
        <taxon>Actinomycetota</taxon>
        <taxon>Actinomycetes</taxon>
        <taxon>Propionibacteriales</taxon>
        <taxon>Kribbellaceae</taxon>
        <taxon>Kribbella</taxon>
    </lineage>
</organism>
<evidence type="ECO:0000313" key="3">
    <source>
        <dbReference type="Proteomes" id="UP000292695"/>
    </source>
</evidence>
<sequence length="243" mass="26113">MDERAYKVSSTAYSTIWDSYWRDLPAGQGEALWDGDPASSVPYELVSGHLHPELPLIDVGCGNGTHAGALADRFPTILGVDISVAALDRARTGVDDRVQFRRLDVLDPADAASIHLLTGDSNVYARGLLHLFTPNERATAVASFAVLNGAAGRLFSYEPAPAAGRLLAELLAQPDGPPPKVARILRYGIQPADLGEHETEDLLLDAGYRIVASGSHLWRSTETSAEGAAVDIPMRYVVARRTE</sequence>
<dbReference type="Gene3D" id="3.40.50.150">
    <property type="entry name" value="Vaccinia Virus protein VP39"/>
    <property type="match status" value="1"/>
</dbReference>
<keyword evidence="3" id="KW-1185">Reference proteome</keyword>
<name>A0A4R0IMP7_9ACTN</name>
<gene>
    <name evidence="2" type="ORF">E0H50_13440</name>
</gene>
<comment type="caution">
    <text evidence="2">The sequence shown here is derived from an EMBL/GenBank/DDBJ whole genome shotgun (WGS) entry which is preliminary data.</text>
</comment>
<accession>A0A4R0IMP7</accession>
<feature type="domain" description="Methyltransferase" evidence="1">
    <location>
        <begin position="57"/>
        <end position="143"/>
    </location>
</feature>
<dbReference type="EMBL" id="SJKA01000004">
    <property type="protein sequence ID" value="TCC34891.1"/>
    <property type="molecule type" value="Genomic_DNA"/>
</dbReference>
<evidence type="ECO:0000313" key="2">
    <source>
        <dbReference type="EMBL" id="TCC34891.1"/>
    </source>
</evidence>
<protein>
    <submittedName>
        <fullName evidence="2">Class I SAM-dependent methyltransferase</fullName>
    </submittedName>
</protein>
<dbReference type="SUPFAM" id="SSF53335">
    <property type="entry name" value="S-adenosyl-L-methionine-dependent methyltransferases"/>
    <property type="match status" value="1"/>
</dbReference>
<reference evidence="2 3" key="1">
    <citation type="submission" date="2019-02" db="EMBL/GenBank/DDBJ databases">
        <title>Kribbella capetownensis sp. nov. and Kribbella speibonae sp. nov., isolated from soil.</title>
        <authorList>
            <person name="Curtis S.M."/>
            <person name="Norton I."/>
            <person name="Everest G.J."/>
            <person name="Meyers P.R."/>
        </authorList>
    </citation>
    <scope>NUCLEOTIDE SEQUENCE [LARGE SCALE GENOMIC DNA]</scope>
    <source>
        <strain evidence="2 3">DSM 27082</strain>
    </source>
</reference>
<dbReference type="GO" id="GO:0008168">
    <property type="term" value="F:methyltransferase activity"/>
    <property type="evidence" value="ECO:0007669"/>
    <property type="project" value="UniProtKB-KW"/>
</dbReference>
<dbReference type="GO" id="GO:0032259">
    <property type="term" value="P:methylation"/>
    <property type="evidence" value="ECO:0007669"/>
    <property type="project" value="UniProtKB-KW"/>
</dbReference>
<proteinExistence type="predicted"/>